<proteinExistence type="predicted"/>
<organism evidence="6 7">
    <name type="scientific">Noviherbaspirillum pedocola</name>
    <dbReference type="NCBI Taxonomy" id="2801341"/>
    <lineage>
        <taxon>Bacteria</taxon>
        <taxon>Pseudomonadati</taxon>
        <taxon>Pseudomonadota</taxon>
        <taxon>Betaproteobacteria</taxon>
        <taxon>Burkholderiales</taxon>
        <taxon>Oxalobacteraceae</taxon>
        <taxon>Noviherbaspirillum</taxon>
    </lineage>
</organism>
<dbReference type="InterPro" id="IPR027417">
    <property type="entry name" value="P-loop_NTPase"/>
</dbReference>
<dbReference type="EMBL" id="JAEPBG010000003">
    <property type="protein sequence ID" value="MBK4734628.1"/>
    <property type="molecule type" value="Genomic_DNA"/>
</dbReference>
<accession>A0A934SSW0</accession>
<dbReference type="AlphaFoldDB" id="A0A934SSW0"/>
<dbReference type="InterPro" id="IPR029493">
    <property type="entry name" value="RecD2-like_HHH"/>
</dbReference>
<feature type="domain" description="ATP-dependent RecD2 DNA helicase-like helix-hairpin-helix" evidence="5">
    <location>
        <begin position="166"/>
        <end position="249"/>
    </location>
</feature>
<keyword evidence="2" id="KW-0067">ATP-binding</keyword>
<evidence type="ECO:0000259" key="4">
    <source>
        <dbReference type="Pfam" id="PF13538"/>
    </source>
</evidence>
<dbReference type="Proteomes" id="UP000622890">
    <property type="component" value="Unassembled WGS sequence"/>
</dbReference>
<evidence type="ECO:0000256" key="1">
    <source>
        <dbReference type="ARBA" id="ARBA00022741"/>
    </source>
</evidence>
<evidence type="ECO:0000259" key="5">
    <source>
        <dbReference type="Pfam" id="PF14490"/>
    </source>
</evidence>
<dbReference type="PANTHER" id="PTHR43788">
    <property type="entry name" value="DNA2/NAM7 HELICASE FAMILY MEMBER"/>
    <property type="match status" value="1"/>
</dbReference>
<name>A0A934SSW0_9BURK</name>
<dbReference type="Gene3D" id="3.40.50.300">
    <property type="entry name" value="P-loop containing nucleotide triphosphate hydrolases"/>
    <property type="match status" value="2"/>
</dbReference>
<feature type="coiled-coil region" evidence="3">
    <location>
        <begin position="321"/>
        <end position="351"/>
    </location>
</feature>
<keyword evidence="1" id="KW-0547">Nucleotide-binding</keyword>
<dbReference type="Gene3D" id="2.30.30.940">
    <property type="match status" value="1"/>
</dbReference>
<protein>
    <submittedName>
        <fullName evidence="6">AAA family ATPase</fullName>
    </submittedName>
</protein>
<dbReference type="GO" id="GO:0006310">
    <property type="term" value="P:DNA recombination"/>
    <property type="evidence" value="ECO:0007669"/>
    <property type="project" value="TreeGrafter"/>
</dbReference>
<evidence type="ECO:0000313" key="6">
    <source>
        <dbReference type="EMBL" id="MBK4734628.1"/>
    </source>
</evidence>
<evidence type="ECO:0000256" key="3">
    <source>
        <dbReference type="SAM" id="Coils"/>
    </source>
</evidence>
<dbReference type="PANTHER" id="PTHR43788:SF6">
    <property type="entry name" value="DNA HELICASE B"/>
    <property type="match status" value="1"/>
</dbReference>
<dbReference type="CDD" id="cd18809">
    <property type="entry name" value="SF1_C_RecD"/>
    <property type="match status" value="1"/>
</dbReference>
<evidence type="ECO:0000313" key="7">
    <source>
        <dbReference type="Proteomes" id="UP000622890"/>
    </source>
</evidence>
<dbReference type="Pfam" id="PF13538">
    <property type="entry name" value="UvrD_C_2"/>
    <property type="match status" value="1"/>
</dbReference>
<sequence>MNSASDYLLRVNGIRKERLGGSIFTGIPIDIDGNVIDARIYYVVIVPAKLLGGIRIKSGEWWKVTGEVKQRQVVTPNGFILHESQISAQTMEMKLPSGEHIIDLMARSPDFTGVGTVKARALWEAFSEHLYTVLDEGNVQPLSTIITEETARIVIEAWKNLAVNTKTLQWLHRKGFNVSLGRKIVDFYGADTQEKIEEDPYRLLSFDGQWSPVDNFAKTEFGVADDDPRRLRALIEEALYRILSDGHTCASIGMLKGKLRRLLQGSSEQSRLFDLIEKTLAAGESNGSYVIGYDGTVHPLGALIMETTVAKSISDRLLCQKDALLLDAQRINELIIEYEQEESELTGKEVRLNEQQCAAIHTASTSAIAVITGGAGTGKTTVLKALYKVFTNSGVVIHQVALAGRAAIRMQEATALPALTIASFLQKAKSMNFEGPSVLVIDECSMTDVIAMSRLCEAIAPHVRMVFVGDPSQLMPVGPGLILHAVAKLGEVPSVELKVTNRFGSQIAKAAQAIRDGKWPVIPQDEDAPIAFIPANCAKVRTEEGRLCALSETVLRLYQKDPENTQVLCAKRNGVDGTKELNAIFQGAFTDGAAALNLWNDELDIAEYSGFNLNDPILCTRNMWDKGLQNGSLGRISKIEPEPREIFDENSKSLGIVLAWAQWDDGNCRPILTSMLDDLELGYAITVHKAQGSQWPRVIVPVTGSALIDRTLIYTAVTRAQQQVILVGDPSAARNAVLALPKFSNRQTSLGAILERMIHEVSL</sequence>
<evidence type="ECO:0000256" key="2">
    <source>
        <dbReference type="ARBA" id="ARBA00022840"/>
    </source>
</evidence>
<dbReference type="InterPro" id="IPR050534">
    <property type="entry name" value="Coronavir_polyprotein_1ab"/>
</dbReference>
<dbReference type="Gene3D" id="1.10.10.2220">
    <property type="match status" value="1"/>
</dbReference>
<dbReference type="RefSeq" id="WP_200591415.1">
    <property type="nucleotide sequence ID" value="NZ_JAEPBG010000003.1"/>
</dbReference>
<dbReference type="InterPro" id="IPR027785">
    <property type="entry name" value="UvrD-like_helicase_C"/>
</dbReference>
<dbReference type="GO" id="GO:0017116">
    <property type="term" value="F:single-stranded DNA helicase activity"/>
    <property type="evidence" value="ECO:0007669"/>
    <property type="project" value="TreeGrafter"/>
</dbReference>
<dbReference type="GO" id="GO:0009338">
    <property type="term" value="C:exodeoxyribonuclease V complex"/>
    <property type="evidence" value="ECO:0007669"/>
    <property type="project" value="TreeGrafter"/>
</dbReference>
<dbReference type="Pfam" id="PF13604">
    <property type="entry name" value="AAA_30"/>
    <property type="match status" value="1"/>
</dbReference>
<comment type="caution">
    <text evidence="6">The sequence shown here is derived from an EMBL/GenBank/DDBJ whole genome shotgun (WGS) entry which is preliminary data.</text>
</comment>
<gene>
    <name evidence="6" type="ORF">JJB74_08440</name>
</gene>
<reference evidence="6" key="1">
    <citation type="submission" date="2021-01" db="EMBL/GenBank/DDBJ databases">
        <title>Genome sequence of strain Noviherbaspirillum sp. DKR-6.</title>
        <authorList>
            <person name="Chaudhary D.K."/>
        </authorList>
    </citation>
    <scope>NUCLEOTIDE SEQUENCE</scope>
    <source>
        <strain evidence="6">DKR-6</strain>
    </source>
</reference>
<dbReference type="SUPFAM" id="SSF52540">
    <property type="entry name" value="P-loop containing nucleoside triphosphate hydrolases"/>
    <property type="match status" value="1"/>
</dbReference>
<dbReference type="Pfam" id="PF14490">
    <property type="entry name" value="HHH_RecD2"/>
    <property type="match status" value="1"/>
</dbReference>
<keyword evidence="7" id="KW-1185">Reference proteome</keyword>
<dbReference type="GO" id="GO:0005524">
    <property type="term" value="F:ATP binding"/>
    <property type="evidence" value="ECO:0007669"/>
    <property type="project" value="UniProtKB-KW"/>
</dbReference>
<keyword evidence="3" id="KW-0175">Coiled coil</keyword>
<feature type="domain" description="UvrD-like helicase C-terminal" evidence="4">
    <location>
        <begin position="682"/>
        <end position="727"/>
    </location>
</feature>